<dbReference type="Proteomes" id="UP000193920">
    <property type="component" value="Unassembled WGS sequence"/>
</dbReference>
<dbReference type="AlphaFoldDB" id="A0A1Y1ZVU9"/>
<proteinExistence type="predicted"/>
<keyword evidence="3" id="KW-1185">Reference proteome</keyword>
<accession>A0A1Y1ZVU9</accession>
<reference evidence="2 3" key="1">
    <citation type="submission" date="2016-08" db="EMBL/GenBank/DDBJ databases">
        <title>A Parts List for Fungal Cellulosomes Revealed by Comparative Genomics.</title>
        <authorList>
            <consortium name="DOE Joint Genome Institute"/>
            <person name="Haitjema C.H."/>
            <person name="Gilmore S.P."/>
            <person name="Henske J.K."/>
            <person name="Solomon K.V."/>
            <person name="De Groot R."/>
            <person name="Kuo A."/>
            <person name="Mondo S.J."/>
            <person name="Salamov A.A."/>
            <person name="Labutti K."/>
            <person name="Zhao Z."/>
            <person name="Chiniquy J."/>
            <person name="Barry K."/>
            <person name="Brewer H.M."/>
            <person name="Purvine S.O."/>
            <person name="Wright A.T."/>
            <person name="Boxma B."/>
            <person name="Van Alen T."/>
            <person name="Hackstein J.H."/>
            <person name="Baker S.E."/>
            <person name="Grigoriev I.V."/>
            <person name="O'Malley M.A."/>
        </authorList>
    </citation>
    <scope>NUCLEOTIDE SEQUENCE [LARGE SCALE GENOMIC DNA]</scope>
    <source>
        <strain evidence="2 3">G1</strain>
    </source>
</reference>
<name>A0A1Y1ZVU9_9FUNG</name>
<keyword evidence="1" id="KW-0812">Transmembrane</keyword>
<keyword evidence="1" id="KW-0472">Membrane</keyword>
<dbReference type="EMBL" id="MCOG01000350">
    <property type="protein sequence ID" value="ORY14361.1"/>
    <property type="molecule type" value="Genomic_DNA"/>
</dbReference>
<protein>
    <submittedName>
        <fullName evidence="2">Uncharacterized protein</fullName>
    </submittedName>
</protein>
<organism evidence="2 3">
    <name type="scientific">Neocallimastix californiae</name>
    <dbReference type="NCBI Taxonomy" id="1754190"/>
    <lineage>
        <taxon>Eukaryota</taxon>
        <taxon>Fungi</taxon>
        <taxon>Fungi incertae sedis</taxon>
        <taxon>Chytridiomycota</taxon>
        <taxon>Chytridiomycota incertae sedis</taxon>
        <taxon>Neocallimastigomycetes</taxon>
        <taxon>Neocallimastigales</taxon>
        <taxon>Neocallimastigaceae</taxon>
        <taxon>Neocallimastix</taxon>
    </lineage>
</organism>
<evidence type="ECO:0000313" key="2">
    <source>
        <dbReference type="EMBL" id="ORY14361.1"/>
    </source>
</evidence>
<evidence type="ECO:0000313" key="3">
    <source>
        <dbReference type="Proteomes" id="UP000193920"/>
    </source>
</evidence>
<comment type="caution">
    <text evidence="2">The sequence shown here is derived from an EMBL/GenBank/DDBJ whole genome shotgun (WGS) entry which is preliminary data.</text>
</comment>
<keyword evidence="1" id="KW-1133">Transmembrane helix</keyword>
<evidence type="ECO:0000256" key="1">
    <source>
        <dbReference type="SAM" id="Phobius"/>
    </source>
</evidence>
<gene>
    <name evidence="2" type="ORF">LY90DRAFT_518044</name>
</gene>
<feature type="transmembrane region" description="Helical" evidence="1">
    <location>
        <begin position="21"/>
        <end position="39"/>
    </location>
</feature>
<sequence length="174" mass="19660">MNYIKHIIIFLYIFNNRKLNETSIILQFIFLFFQTIFSYEINVLKTDFQDYNTTLSDNTLSLMNDYSKDIISFEVKENSITLKFNSDMKDELVQVFDLIDDEVIKYEMENKNVSNDSTTLAKRQTFDECMAENMAFFGASCVGGLILGPAGVGSCAGGGLFFMGGSVYCAVNHG</sequence>